<dbReference type="RefSeq" id="XP_045287240.1">
    <property type="nucleotide sequence ID" value="XM_045432028.1"/>
</dbReference>
<evidence type="ECO:0000313" key="2">
    <source>
        <dbReference type="Proteomes" id="UP000001631"/>
    </source>
</evidence>
<dbReference type="EMBL" id="GG663368">
    <property type="protein sequence ID" value="EEH06759.1"/>
    <property type="molecule type" value="Genomic_DNA"/>
</dbReference>
<name>C0NP99_AJECG</name>
<sequence length="180" mass="20805">MGRYQKTVVAPYWTYAQITFEVLKARAHSGQMGFVSCYNLADRIPKCQIVTIYRWNFDLEGADAYRIKGMVMYRGNRGRRLNKYWRPMTSQKDSERAGGQIAIRGSRERRNRNLQALSVLRDRNSRWRAKVGGLRGPSTVLGGGKRGLNEKWVKLPKAGLRLAGHLWKQPMEPMEDVFQQ</sequence>
<organism evidence="1 2">
    <name type="scientific">Ajellomyces capsulatus (strain G186AR / H82 / ATCC MYA-2454 / RMSCC 2432)</name>
    <name type="common">Darling's disease fungus</name>
    <name type="synonym">Histoplasma capsulatum</name>
    <dbReference type="NCBI Taxonomy" id="447093"/>
    <lineage>
        <taxon>Eukaryota</taxon>
        <taxon>Fungi</taxon>
        <taxon>Dikarya</taxon>
        <taxon>Ascomycota</taxon>
        <taxon>Pezizomycotina</taxon>
        <taxon>Eurotiomycetes</taxon>
        <taxon>Eurotiomycetidae</taxon>
        <taxon>Onygenales</taxon>
        <taxon>Ajellomycetaceae</taxon>
        <taxon>Histoplasma</taxon>
    </lineage>
</organism>
<dbReference type="GeneID" id="69037995"/>
<reference evidence="1" key="1">
    <citation type="submission" date="2009-02" db="EMBL/GenBank/DDBJ databases">
        <title>The Genome Sequence of Ajellomyces capsulatus strain G186AR.</title>
        <authorList>
            <consortium name="The Broad Institute Genome Sequencing Platform"/>
            <person name="Champion M."/>
            <person name="Cuomo C."/>
            <person name="Ma L.-J."/>
            <person name="Henn M.R."/>
            <person name="Sil A."/>
            <person name="Goldman B."/>
            <person name="Young S.K."/>
            <person name="Kodira C.D."/>
            <person name="Zeng Q."/>
            <person name="Koehrsen M."/>
            <person name="Alvarado L."/>
            <person name="Berlin A."/>
            <person name="Borenstein D."/>
            <person name="Chen Z."/>
            <person name="Engels R."/>
            <person name="Freedman E."/>
            <person name="Gellesch M."/>
            <person name="Goldberg J."/>
            <person name="Griggs A."/>
            <person name="Gujja S."/>
            <person name="Heiman D."/>
            <person name="Hepburn T."/>
            <person name="Howarth C."/>
            <person name="Jen D."/>
            <person name="Larson L."/>
            <person name="Lewis B."/>
            <person name="Mehta T."/>
            <person name="Park D."/>
            <person name="Pearson M."/>
            <person name="Roberts A."/>
            <person name="Saif S."/>
            <person name="Shea T."/>
            <person name="Shenoy N."/>
            <person name="Sisk P."/>
            <person name="Stolte C."/>
            <person name="Sykes S."/>
            <person name="Walk T."/>
            <person name="White J."/>
            <person name="Yandava C."/>
            <person name="Klein B."/>
            <person name="McEwen J.G."/>
            <person name="Puccia R."/>
            <person name="Goldman G.H."/>
            <person name="Felipe M.S."/>
            <person name="Nino-Vega G."/>
            <person name="San-Blas G."/>
            <person name="Taylor J."/>
            <person name="Mendoza L."/>
            <person name="Galagan J."/>
            <person name="Nusbaum C."/>
            <person name="Birren B."/>
        </authorList>
    </citation>
    <scope>NUCLEOTIDE SEQUENCE</scope>
    <source>
        <strain evidence="1">G186AR</strain>
    </source>
</reference>
<dbReference type="Proteomes" id="UP000001631">
    <property type="component" value="Unassembled WGS sequence"/>
</dbReference>
<proteinExistence type="predicted"/>
<dbReference type="InParanoid" id="C0NP99"/>
<evidence type="ECO:0000313" key="1">
    <source>
        <dbReference type="EMBL" id="EEH06759.1"/>
    </source>
</evidence>
<accession>C0NP99</accession>
<dbReference type="AlphaFoldDB" id="C0NP99"/>
<keyword evidence="2" id="KW-1185">Reference proteome</keyword>
<dbReference type="HOGENOM" id="CLU_1626556_0_0_1"/>
<gene>
    <name evidence="1" type="ORF">HCBG_04979</name>
</gene>
<protein>
    <submittedName>
        <fullName evidence="1">Uncharacterized protein</fullName>
    </submittedName>
</protein>